<keyword evidence="2" id="KW-1185">Reference proteome</keyword>
<reference evidence="1" key="1">
    <citation type="submission" date="2022-12" db="EMBL/GenBank/DDBJ databases">
        <authorList>
            <person name="Krivoruchko A.V."/>
            <person name="Elkin A."/>
        </authorList>
    </citation>
    <scope>NUCLEOTIDE SEQUENCE</scope>
    <source>
        <strain evidence="1">IEGM 1391</strain>
    </source>
</reference>
<evidence type="ECO:0000313" key="2">
    <source>
        <dbReference type="Proteomes" id="UP001081071"/>
    </source>
</evidence>
<gene>
    <name evidence="1" type="ORF">O4220_21045</name>
</gene>
<comment type="caution">
    <text evidence="1">The sequence shown here is derived from an EMBL/GenBank/DDBJ whole genome shotgun (WGS) entry which is preliminary data.</text>
</comment>
<sequence>MATTYRDYLWFRDEEFGGWRSNGHVVSLIRDATADGVLDALGAVGRRRTGVGYAGFGQRSTEFERLGLVRPDSGADQTVQTVGVADIGKGWVLLIQQNSDYLGVDDKLFGSVTEHHEVVSHFSNVNALSRFVWWRDGKRKVSFEPMIPTGDLERAHTASPAEAATVLALITEVGGIDLDDYHGTRTEFFHIEGSFALAERLTGVEVSKELLRSAVFTVAMVPTTGEPEDPYAHELPPRTPLLGNHTTWGEVHQLYRSAAEATVHATMVLSEPQGCTEERHEVEFLYSPFDGTRQVDAHGLLSVVSNADHWHRGPFNPITSPEGLLAIHRRWEPETPFHVAIDPTSQATPTEVSGRRAWEFVFPPGFWGGPLTVAFDAHTGIPLRAESTHRTEELSNVVLDESFSNALFIVPD</sequence>
<dbReference type="Proteomes" id="UP001081071">
    <property type="component" value="Unassembled WGS sequence"/>
</dbReference>
<dbReference type="EMBL" id="JAPWIJ010000009">
    <property type="protein sequence ID" value="MCZ4521006.1"/>
    <property type="molecule type" value="Genomic_DNA"/>
</dbReference>
<dbReference type="RefSeq" id="WP_269607421.1">
    <property type="nucleotide sequence ID" value="NZ_JAPWIJ010000009.1"/>
</dbReference>
<proteinExistence type="predicted"/>
<protein>
    <submittedName>
        <fullName evidence="1">DUF6461 domain-containing protein</fullName>
    </submittedName>
</protein>
<name>A0ABT4MJ37_9NOCA</name>
<dbReference type="Pfam" id="PF20062">
    <property type="entry name" value="DUF6461"/>
    <property type="match status" value="1"/>
</dbReference>
<evidence type="ECO:0000313" key="1">
    <source>
        <dbReference type="EMBL" id="MCZ4521006.1"/>
    </source>
</evidence>
<organism evidence="1 2">
    <name type="scientific">Rhodococcus ruber</name>
    <dbReference type="NCBI Taxonomy" id="1830"/>
    <lineage>
        <taxon>Bacteria</taxon>
        <taxon>Bacillati</taxon>
        <taxon>Actinomycetota</taxon>
        <taxon>Actinomycetes</taxon>
        <taxon>Mycobacteriales</taxon>
        <taxon>Nocardiaceae</taxon>
        <taxon>Rhodococcus</taxon>
    </lineage>
</organism>
<accession>A0ABT4MJ37</accession>
<dbReference type="InterPro" id="IPR045592">
    <property type="entry name" value="DUF6461"/>
</dbReference>